<dbReference type="AlphaFoldDB" id="A0A0R1PDT0"/>
<dbReference type="SUPFAM" id="SSF142906">
    <property type="entry name" value="YjbR-like"/>
    <property type="match status" value="1"/>
</dbReference>
<dbReference type="Gene3D" id="3.90.1150.30">
    <property type="match status" value="1"/>
</dbReference>
<protein>
    <recommendedName>
        <fullName evidence="3">MmcQ protein</fullName>
    </recommendedName>
</protein>
<organism evidence="1 2">
    <name type="scientific">Limosilactobacillus frumenti DSM 13145</name>
    <dbReference type="NCBI Taxonomy" id="1423746"/>
    <lineage>
        <taxon>Bacteria</taxon>
        <taxon>Bacillati</taxon>
        <taxon>Bacillota</taxon>
        <taxon>Bacilli</taxon>
        <taxon>Lactobacillales</taxon>
        <taxon>Lactobacillaceae</taxon>
        <taxon>Limosilactobacillus</taxon>
    </lineage>
</organism>
<reference evidence="1 2" key="1">
    <citation type="journal article" date="2015" name="Genome Announc.">
        <title>Expanding the biotechnology potential of lactobacilli through comparative genomics of 213 strains and associated genera.</title>
        <authorList>
            <person name="Sun Z."/>
            <person name="Harris H.M."/>
            <person name="McCann A."/>
            <person name="Guo C."/>
            <person name="Argimon S."/>
            <person name="Zhang W."/>
            <person name="Yang X."/>
            <person name="Jeffery I.B."/>
            <person name="Cooney J.C."/>
            <person name="Kagawa T.F."/>
            <person name="Liu W."/>
            <person name="Song Y."/>
            <person name="Salvetti E."/>
            <person name="Wrobel A."/>
            <person name="Rasinkangas P."/>
            <person name="Parkhill J."/>
            <person name="Rea M.C."/>
            <person name="O'Sullivan O."/>
            <person name="Ritari J."/>
            <person name="Douillard F.P."/>
            <person name="Paul Ross R."/>
            <person name="Yang R."/>
            <person name="Briner A.E."/>
            <person name="Felis G.E."/>
            <person name="de Vos W.M."/>
            <person name="Barrangou R."/>
            <person name="Klaenhammer T.R."/>
            <person name="Caufield P.W."/>
            <person name="Cui Y."/>
            <person name="Zhang H."/>
            <person name="O'Toole P.W."/>
        </authorList>
    </citation>
    <scope>NUCLEOTIDE SEQUENCE [LARGE SCALE GENOMIC DNA]</scope>
    <source>
        <strain evidence="1 2">DSM 13145</strain>
    </source>
</reference>
<dbReference type="PATRIC" id="fig|1423746.3.peg.552"/>
<gene>
    <name evidence="1" type="ORF">FD27_GL000543</name>
</gene>
<name>A0A0R1PDT0_9LACO</name>
<evidence type="ECO:0008006" key="3">
    <source>
        <dbReference type="Google" id="ProtNLM"/>
    </source>
</evidence>
<dbReference type="Proteomes" id="UP000051445">
    <property type="component" value="Unassembled WGS sequence"/>
</dbReference>
<dbReference type="PANTHER" id="PTHR35145">
    <property type="entry name" value="CYTOPLASMIC PROTEIN-RELATED"/>
    <property type="match status" value="1"/>
</dbReference>
<dbReference type="PANTHER" id="PTHR35145:SF1">
    <property type="entry name" value="CYTOPLASMIC PROTEIN"/>
    <property type="match status" value="1"/>
</dbReference>
<proteinExistence type="predicted"/>
<dbReference type="InterPro" id="IPR038056">
    <property type="entry name" value="YjbR-like_sf"/>
</dbReference>
<dbReference type="EMBL" id="AZER01000014">
    <property type="protein sequence ID" value="KRL27802.1"/>
    <property type="molecule type" value="Genomic_DNA"/>
</dbReference>
<dbReference type="STRING" id="1423746.FD27_GL000543"/>
<dbReference type="InterPro" id="IPR007351">
    <property type="entry name" value="YjbR"/>
</dbReference>
<accession>A0A0R1PDT0</accession>
<sequence>MFAKYRPDFAKFKAAGFYQKGSSYLLKQSFYDHQFQAQITVSASGKITGKVLDLASGEEYLPLRAIHVGAFAAQVKQAYIDLLQSLADRCFIKEPFHSPQANRLAGRINACYHEQPEFIFKIAPDYGVFREPQTQKWYGLVMNIDYHRIPHYDHPSHQKVEVMDLRIHPVDRAKLLKQPGIYPSFHLKGKNWLSVILDDTVSDNDIFQLIKASRAILTQPTTWLVPANPKYYDIMHAFDHTDTIIWKQSTSIRVNDTVLLYVTAPIKAIVYECRAVEVNIPYHYQGNEIKISHVMKVQLIRRFPPDKFTFAFLQQHGIKAVRGPRHLPASLVNIIK</sequence>
<keyword evidence="2" id="KW-1185">Reference proteome</keyword>
<evidence type="ECO:0000313" key="2">
    <source>
        <dbReference type="Proteomes" id="UP000051445"/>
    </source>
</evidence>
<comment type="caution">
    <text evidence="1">The sequence shown here is derived from an EMBL/GenBank/DDBJ whole genome shotgun (WGS) entry which is preliminary data.</text>
</comment>
<evidence type="ECO:0000313" key="1">
    <source>
        <dbReference type="EMBL" id="KRL27802.1"/>
    </source>
</evidence>